<sequence>MASDWTSLAAAARRVLAQREAGDAAWVEKGRLTQAEAAARLRIARALVTLWDSVVAGKSPYDAETAWIESRGTEGCYPHELRTDLTAAADRAWLLAERNPEDLDAARFAEAVAALAWHARPADHISSIIDVAHVNAAARAGRAP</sequence>
<reference evidence="2" key="1">
    <citation type="submission" date="2016-01" db="EMBL/GenBank/DDBJ databases">
        <title>Draft genome of Chromobacterium sp. F49.</title>
        <authorList>
            <person name="Hong K.W."/>
        </authorList>
    </citation>
    <scope>NUCLEOTIDE SEQUENCE [LARGE SCALE GENOMIC DNA]</scope>
    <source>
        <strain evidence="2">CN3</strain>
    </source>
</reference>
<proteinExistence type="predicted"/>
<evidence type="ECO:0000313" key="1">
    <source>
        <dbReference type="EMBL" id="KZE09147.1"/>
    </source>
</evidence>
<comment type="caution">
    <text evidence="1">The sequence shown here is derived from an EMBL/GenBank/DDBJ whole genome shotgun (WGS) entry which is preliminary data.</text>
</comment>
<keyword evidence="2" id="KW-1185">Reference proteome</keyword>
<evidence type="ECO:0000313" key="2">
    <source>
        <dbReference type="Proteomes" id="UP000076609"/>
    </source>
</evidence>
<accession>A0ABR5Y8C4</accession>
<protein>
    <submittedName>
        <fullName evidence="1">Uncharacterized protein</fullName>
    </submittedName>
</protein>
<organism evidence="1 2">
    <name type="scientific">Sphingomonas hankookensis</name>
    <dbReference type="NCBI Taxonomy" id="563996"/>
    <lineage>
        <taxon>Bacteria</taxon>
        <taxon>Pseudomonadati</taxon>
        <taxon>Pseudomonadota</taxon>
        <taxon>Alphaproteobacteria</taxon>
        <taxon>Sphingomonadales</taxon>
        <taxon>Sphingomonadaceae</taxon>
        <taxon>Sphingomonas</taxon>
    </lineage>
</organism>
<gene>
    <name evidence="1" type="ORF">AVT10_06770</name>
</gene>
<dbReference type="EMBL" id="LQQO01000056">
    <property type="protein sequence ID" value="KZE09147.1"/>
    <property type="molecule type" value="Genomic_DNA"/>
</dbReference>
<dbReference type="Proteomes" id="UP000076609">
    <property type="component" value="Unassembled WGS sequence"/>
</dbReference>
<name>A0ABR5Y8C4_9SPHN</name>